<evidence type="ECO:0000313" key="3">
    <source>
        <dbReference type="Proteomes" id="UP000628560"/>
    </source>
</evidence>
<gene>
    <name evidence="2" type="ORF">ISP11_15500</name>
</gene>
<comment type="caution">
    <text evidence="2">The sequence shown here is derived from an EMBL/GenBank/DDBJ whole genome shotgun (WGS) entry which is preliminary data.</text>
</comment>
<evidence type="ECO:0000313" key="2">
    <source>
        <dbReference type="EMBL" id="MBF4179276.1"/>
    </source>
</evidence>
<dbReference type="InterPro" id="IPR057522">
    <property type="entry name" value="HofO_C"/>
</dbReference>
<dbReference type="Pfam" id="PF25319">
    <property type="entry name" value="HofO"/>
    <property type="match status" value="1"/>
</dbReference>
<dbReference type="Proteomes" id="UP000628560">
    <property type="component" value="Unassembled WGS sequence"/>
</dbReference>
<reference evidence="2 3" key="1">
    <citation type="submission" date="2020-11" db="EMBL/GenBank/DDBJ databases">
        <title>Identification of Lelliottia nimipressuralis from Wound Infection by Whole Genome-Based Bacterial Identification.</title>
        <authorList>
            <person name="Navarathna D.H."/>
            <person name="Choi H."/>
            <person name="Jinadatha C."/>
            <person name="Chatterjee P."/>
            <person name="Hwang M."/>
        </authorList>
    </citation>
    <scope>NUCLEOTIDE SEQUENCE [LARGE SCALE GENOMIC DNA]</scope>
    <source>
        <strain evidence="2 3">DN2020</strain>
    </source>
</reference>
<name>A0ABD4KE27_9ENTR</name>
<proteinExistence type="predicted"/>
<accession>A0ABD4KE27</accession>
<dbReference type="AlphaFoldDB" id="A0ABD4KE27"/>
<organism evidence="2 3">
    <name type="scientific">Lelliottia nimipressuralis</name>
    <dbReference type="NCBI Taxonomy" id="69220"/>
    <lineage>
        <taxon>Bacteria</taxon>
        <taxon>Pseudomonadati</taxon>
        <taxon>Pseudomonadota</taxon>
        <taxon>Gammaproteobacteria</taxon>
        <taxon>Enterobacterales</taxon>
        <taxon>Enterobacteriaceae</taxon>
        <taxon>Lelliottia</taxon>
    </lineage>
</organism>
<protein>
    <recommendedName>
        <fullName evidence="1">DNA utilization protein HofO C-terminal domain-containing protein</fullName>
    </recommendedName>
</protein>
<dbReference type="RefSeq" id="WP_194513800.1">
    <property type="nucleotide sequence ID" value="NZ_JADIXP010000009.1"/>
</dbReference>
<dbReference type="EMBL" id="JADIXP010000009">
    <property type="protein sequence ID" value="MBF4179276.1"/>
    <property type="molecule type" value="Genomic_DNA"/>
</dbReference>
<sequence length="153" mass="17164">MRLFYERWYGFLPRTRLFCWSLFTVAVLLGAWLLLARPVIQQLSQLEATRSQAGAERAELWASEAQPHSVLDAPVIPASLPFSPLDFQTDGVRLVQWLPGANGGELTLKVDWAQIPALFERLAQRGMAVSGFSVKPEETRLQLVLQVENTDAN</sequence>
<evidence type="ECO:0000259" key="1">
    <source>
        <dbReference type="Pfam" id="PF25319"/>
    </source>
</evidence>
<feature type="domain" description="DNA utilization protein HofO C-terminal" evidence="1">
    <location>
        <begin position="82"/>
        <end position="150"/>
    </location>
</feature>